<keyword evidence="1" id="KW-0472">Membrane</keyword>
<name>A0A6V8HDY5_TALPI</name>
<keyword evidence="1" id="KW-0812">Transmembrane</keyword>
<evidence type="ECO:0000256" key="1">
    <source>
        <dbReference type="SAM" id="Phobius"/>
    </source>
</evidence>
<accession>A0A6V8HDY5</accession>
<reference evidence="3" key="1">
    <citation type="journal article" date="2015" name="Genome Announc.">
        <title>Draft genome sequence of Talaromyces cellulolyticus strain Y-94, a source of lignocellulosic biomass-degrading enzymes.</title>
        <authorList>
            <person name="Fujii T."/>
            <person name="Koike H."/>
            <person name="Sawayama S."/>
            <person name="Yano S."/>
            <person name="Inoue H."/>
        </authorList>
    </citation>
    <scope>NUCLEOTIDE SEQUENCE [LARGE SCALE GENOMIC DNA]</scope>
    <source>
        <strain evidence="3">Y-94</strain>
    </source>
</reference>
<organism evidence="2 3">
    <name type="scientific">Talaromyces pinophilus</name>
    <name type="common">Penicillium pinophilum</name>
    <dbReference type="NCBI Taxonomy" id="128442"/>
    <lineage>
        <taxon>Eukaryota</taxon>
        <taxon>Fungi</taxon>
        <taxon>Dikarya</taxon>
        <taxon>Ascomycota</taxon>
        <taxon>Pezizomycotina</taxon>
        <taxon>Eurotiomycetes</taxon>
        <taxon>Eurotiomycetidae</taxon>
        <taxon>Eurotiales</taxon>
        <taxon>Trichocomaceae</taxon>
        <taxon>Talaromyces</taxon>
        <taxon>Talaromyces sect. Talaromyces</taxon>
    </lineage>
</organism>
<gene>
    <name evidence="2" type="ORF">TCE0_033r09571</name>
</gene>
<evidence type="ECO:0000313" key="3">
    <source>
        <dbReference type="Proteomes" id="UP000053095"/>
    </source>
</evidence>
<feature type="transmembrane region" description="Helical" evidence="1">
    <location>
        <begin position="329"/>
        <end position="357"/>
    </location>
</feature>
<keyword evidence="3" id="KW-1185">Reference proteome</keyword>
<proteinExistence type="predicted"/>
<evidence type="ECO:0000313" key="2">
    <source>
        <dbReference type="EMBL" id="GAM38665.1"/>
    </source>
</evidence>
<dbReference type="Proteomes" id="UP000053095">
    <property type="component" value="Unassembled WGS sequence"/>
</dbReference>
<protein>
    <submittedName>
        <fullName evidence="2">Uncharacterized protein</fullName>
    </submittedName>
</protein>
<keyword evidence="1" id="KW-1133">Transmembrane helix</keyword>
<dbReference type="EMBL" id="DF933829">
    <property type="protein sequence ID" value="GAM38665.1"/>
    <property type="molecule type" value="Genomic_DNA"/>
</dbReference>
<dbReference type="AlphaFoldDB" id="A0A6V8HDY5"/>
<comment type="caution">
    <text evidence="2">The sequence shown here is derived from an EMBL/GenBank/DDBJ whole genome shotgun (WGS) entry which is preliminary data.</text>
</comment>
<sequence length="444" mass="48855">MGFPLGIFADWSPFHLDALGLVTLLGADAVTNAVGALEHNRYTEFLPLFGTYQIAENKFTRPIPGFALYNISDGVYVPILNGWFCRWLIAHLTENVTILEWMVEGDEDKIQAKRRRLLRRDIVAMMIGLLANGGLILLAGLQGDYYGLANTIAMGISVLVRCVMVRQTRVSLNLFIDDCLKKDKHLVKIAIVTPDNKLVAFRIPRGLLKCVFFDIDPHWRPTTSDLPKSRKESGQDPEAGLTLIPSLSMGTSKSFHKASSTTPNGVVTNLQEAQPLPQNKGPGCPPPVSAAASTAVSPDGGHIRVTNTWLLPDTSGSAFLSTYASARGVGWLAFAVHVICIGQSFLLTQILTIVLLISSTIMTVQRIGNAAGDIGDNVTLNFAKRRSPKNHRDAFLYLDPTQEEQLVMKQFLLLPHAPGDGDGLTVWNKKWWAEWDMDHSRNSN</sequence>
<feature type="transmembrane region" description="Helical" evidence="1">
    <location>
        <begin position="122"/>
        <end position="139"/>
    </location>
</feature>
<feature type="transmembrane region" description="Helical" evidence="1">
    <location>
        <begin position="145"/>
        <end position="164"/>
    </location>
</feature>